<comment type="caution">
    <text evidence="2">The sequence shown here is derived from an EMBL/GenBank/DDBJ whole genome shotgun (WGS) entry which is preliminary data.</text>
</comment>
<dbReference type="AlphaFoldDB" id="A0AAD9YNC9"/>
<protein>
    <submittedName>
        <fullName evidence="2">Uncharacterized protein</fullName>
    </submittedName>
</protein>
<reference evidence="2" key="1">
    <citation type="submission" date="2023-02" db="EMBL/GenBank/DDBJ databases">
        <title>Colletotrichum kahawae CIFC_Que2 genome sequencing and assembly.</title>
        <authorList>
            <person name="Baroncelli R."/>
        </authorList>
    </citation>
    <scope>NUCLEOTIDE SEQUENCE</scope>
    <source>
        <strain evidence="2">CIFC_Que2</strain>
    </source>
</reference>
<keyword evidence="3" id="KW-1185">Reference proteome</keyword>
<feature type="chain" id="PRO_5042141883" evidence="1">
    <location>
        <begin position="18"/>
        <end position="127"/>
    </location>
</feature>
<evidence type="ECO:0000256" key="1">
    <source>
        <dbReference type="SAM" id="SignalP"/>
    </source>
</evidence>
<dbReference type="EMBL" id="VYYT01000051">
    <property type="protein sequence ID" value="KAK2773903.1"/>
    <property type="molecule type" value="Genomic_DNA"/>
</dbReference>
<keyword evidence="1" id="KW-0732">Signal</keyword>
<evidence type="ECO:0000313" key="3">
    <source>
        <dbReference type="Proteomes" id="UP001281614"/>
    </source>
</evidence>
<accession>A0AAD9YNC9</accession>
<dbReference type="Proteomes" id="UP001281614">
    <property type="component" value="Unassembled WGS sequence"/>
</dbReference>
<name>A0AAD9YNC9_COLKA</name>
<sequence>MALLTALLALWMFTALGKHTKPASSQTLPRDQDPALLNPSSLLLGTPKTVTLRFDNKIEEETIAQWRTGRSDLRPYINGVGSLFEQGASRRLVQETQRIFSMQTGWSLSIAIGMVLRAQYKHNRRLK</sequence>
<gene>
    <name evidence="2" type="ORF">CKAH01_13370</name>
</gene>
<proteinExistence type="predicted"/>
<organism evidence="2 3">
    <name type="scientific">Colletotrichum kahawae</name>
    <name type="common">Coffee berry disease fungus</name>
    <dbReference type="NCBI Taxonomy" id="34407"/>
    <lineage>
        <taxon>Eukaryota</taxon>
        <taxon>Fungi</taxon>
        <taxon>Dikarya</taxon>
        <taxon>Ascomycota</taxon>
        <taxon>Pezizomycotina</taxon>
        <taxon>Sordariomycetes</taxon>
        <taxon>Hypocreomycetidae</taxon>
        <taxon>Glomerellales</taxon>
        <taxon>Glomerellaceae</taxon>
        <taxon>Colletotrichum</taxon>
        <taxon>Colletotrichum gloeosporioides species complex</taxon>
    </lineage>
</organism>
<feature type="signal peptide" evidence="1">
    <location>
        <begin position="1"/>
        <end position="17"/>
    </location>
</feature>
<evidence type="ECO:0000313" key="2">
    <source>
        <dbReference type="EMBL" id="KAK2773903.1"/>
    </source>
</evidence>